<evidence type="ECO:0000256" key="2">
    <source>
        <dbReference type="SAM" id="MobiDB-lite"/>
    </source>
</evidence>
<proteinExistence type="predicted"/>
<feature type="region of interest" description="Disordered" evidence="2">
    <location>
        <begin position="295"/>
        <end position="327"/>
    </location>
</feature>
<dbReference type="SUPFAM" id="SSF57756">
    <property type="entry name" value="Retrovirus zinc finger-like domains"/>
    <property type="match status" value="1"/>
</dbReference>
<protein>
    <recommendedName>
        <fullName evidence="3">CCHC-type domain-containing protein</fullName>
    </recommendedName>
</protein>
<dbReference type="Proteomes" id="UP001141552">
    <property type="component" value="Unassembled WGS sequence"/>
</dbReference>
<dbReference type="InterPro" id="IPR025836">
    <property type="entry name" value="Zn_knuckle_CX2CX4HX4C"/>
</dbReference>
<evidence type="ECO:0000313" key="5">
    <source>
        <dbReference type="Proteomes" id="UP001141552"/>
    </source>
</evidence>
<sequence>MEVGSSSRGQGGAGYQQRSLKLTRNAEQGKCFSEHTLVGRVIALKPTQCYLLNSLAPRIWGLKHALEVKEVGKNTFLFSFQKSEERNRVLKGGQWIFLGSLLIVKEWNSLVPMQELELNKAVFWVHVNAPLCDGFNDADEKGKARWISLSYEKLPDHCFSCGKLGHMMKHCPEEGEKVIRFGINLRAEPDFHKRRAKDWERIAGPWMEKEEPSKGKKTEEMVARLQKRVEKERQLLDSPEEPKEDPDIHKTRLVAFLRAANTDERKLAEICNILKVQIPDKGDAINVLRPLFSMTAEKGPDKGQDGQETDGESSQNESGLGNVTTTEVFEFLKERA</sequence>
<name>A0A9Q0GER8_9ROSI</name>
<evidence type="ECO:0000259" key="3">
    <source>
        <dbReference type="PROSITE" id="PS50158"/>
    </source>
</evidence>
<accession>A0A9Q0GER8</accession>
<keyword evidence="1" id="KW-0479">Metal-binding</keyword>
<comment type="caution">
    <text evidence="4">The sequence shown here is derived from an EMBL/GenBank/DDBJ whole genome shotgun (WGS) entry which is preliminary data.</text>
</comment>
<evidence type="ECO:0000313" key="4">
    <source>
        <dbReference type="EMBL" id="KAJ4848710.1"/>
    </source>
</evidence>
<dbReference type="InterPro" id="IPR040256">
    <property type="entry name" value="At4g02000-like"/>
</dbReference>
<keyword evidence="5" id="KW-1185">Reference proteome</keyword>
<organism evidence="4 5">
    <name type="scientific">Turnera subulata</name>
    <dbReference type="NCBI Taxonomy" id="218843"/>
    <lineage>
        <taxon>Eukaryota</taxon>
        <taxon>Viridiplantae</taxon>
        <taxon>Streptophyta</taxon>
        <taxon>Embryophyta</taxon>
        <taxon>Tracheophyta</taxon>
        <taxon>Spermatophyta</taxon>
        <taxon>Magnoliopsida</taxon>
        <taxon>eudicotyledons</taxon>
        <taxon>Gunneridae</taxon>
        <taxon>Pentapetalae</taxon>
        <taxon>rosids</taxon>
        <taxon>fabids</taxon>
        <taxon>Malpighiales</taxon>
        <taxon>Passifloraceae</taxon>
        <taxon>Turnera</taxon>
    </lineage>
</organism>
<dbReference type="SMART" id="SM00343">
    <property type="entry name" value="ZnF_C2HC"/>
    <property type="match status" value="1"/>
</dbReference>
<keyword evidence="1" id="KW-0862">Zinc</keyword>
<dbReference type="OrthoDB" id="1435878at2759"/>
<dbReference type="EMBL" id="JAKUCV010000830">
    <property type="protein sequence ID" value="KAJ4848710.1"/>
    <property type="molecule type" value="Genomic_DNA"/>
</dbReference>
<dbReference type="Gene3D" id="4.10.60.10">
    <property type="entry name" value="Zinc finger, CCHC-type"/>
    <property type="match status" value="1"/>
</dbReference>
<dbReference type="InterPro" id="IPR025558">
    <property type="entry name" value="DUF4283"/>
</dbReference>
<dbReference type="PANTHER" id="PTHR31286:SF167">
    <property type="entry name" value="OS09G0268800 PROTEIN"/>
    <property type="match status" value="1"/>
</dbReference>
<gene>
    <name evidence="4" type="ORF">Tsubulata_033732</name>
</gene>
<dbReference type="Pfam" id="PF14111">
    <property type="entry name" value="DUF4283"/>
    <property type="match status" value="1"/>
</dbReference>
<dbReference type="GO" id="GO:0008270">
    <property type="term" value="F:zinc ion binding"/>
    <property type="evidence" value="ECO:0007669"/>
    <property type="project" value="UniProtKB-KW"/>
</dbReference>
<reference evidence="4" key="2">
    <citation type="journal article" date="2023" name="Plants (Basel)">
        <title>Annotation of the Turnera subulata (Passifloraceae) Draft Genome Reveals the S-Locus Evolved after the Divergence of Turneroideae from Passifloroideae in a Stepwise Manner.</title>
        <authorList>
            <person name="Henning P.M."/>
            <person name="Roalson E.H."/>
            <person name="Mir W."/>
            <person name="McCubbin A.G."/>
            <person name="Shore J.S."/>
        </authorList>
    </citation>
    <scope>NUCLEOTIDE SEQUENCE</scope>
    <source>
        <strain evidence="4">F60SS</strain>
    </source>
</reference>
<feature type="domain" description="CCHC-type" evidence="3">
    <location>
        <begin position="158"/>
        <end position="173"/>
    </location>
</feature>
<reference evidence="4" key="1">
    <citation type="submission" date="2022-02" db="EMBL/GenBank/DDBJ databases">
        <authorList>
            <person name="Henning P.M."/>
            <person name="McCubbin A.G."/>
            <person name="Shore J.S."/>
        </authorList>
    </citation>
    <scope>NUCLEOTIDE SEQUENCE</scope>
    <source>
        <strain evidence="4">F60SS</strain>
        <tissue evidence="4">Leaves</tissue>
    </source>
</reference>
<dbReference type="AlphaFoldDB" id="A0A9Q0GER8"/>
<dbReference type="InterPro" id="IPR001878">
    <property type="entry name" value="Znf_CCHC"/>
</dbReference>
<dbReference type="PROSITE" id="PS50158">
    <property type="entry name" value="ZF_CCHC"/>
    <property type="match status" value="1"/>
</dbReference>
<dbReference type="Pfam" id="PF14392">
    <property type="entry name" value="zf-CCHC_4"/>
    <property type="match status" value="1"/>
</dbReference>
<dbReference type="InterPro" id="IPR036875">
    <property type="entry name" value="Znf_CCHC_sf"/>
</dbReference>
<keyword evidence="1" id="KW-0863">Zinc-finger</keyword>
<evidence type="ECO:0000256" key="1">
    <source>
        <dbReference type="PROSITE-ProRule" id="PRU00047"/>
    </source>
</evidence>
<dbReference type="PANTHER" id="PTHR31286">
    <property type="entry name" value="GLYCINE-RICH CELL WALL STRUCTURAL PROTEIN 1.8-LIKE"/>
    <property type="match status" value="1"/>
</dbReference>
<feature type="compositionally biased region" description="Polar residues" evidence="2">
    <location>
        <begin position="312"/>
        <end position="327"/>
    </location>
</feature>
<dbReference type="GO" id="GO:0003676">
    <property type="term" value="F:nucleic acid binding"/>
    <property type="evidence" value="ECO:0007669"/>
    <property type="project" value="InterPro"/>
</dbReference>